<keyword evidence="1" id="KW-0812">Transmembrane</keyword>
<organism evidence="2 3">
    <name type="scientific">Acrobeloides nanus</name>
    <dbReference type="NCBI Taxonomy" id="290746"/>
    <lineage>
        <taxon>Eukaryota</taxon>
        <taxon>Metazoa</taxon>
        <taxon>Ecdysozoa</taxon>
        <taxon>Nematoda</taxon>
        <taxon>Chromadorea</taxon>
        <taxon>Rhabditida</taxon>
        <taxon>Tylenchina</taxon>
        <taxon>Cephalobomorpha</taxon>
        <taxon>Cephaloboidea</taxon>
        <taxon>Cephalobidae</taxon>
        <taxon>Acrobeloides</taxon>
    </lineage>
</organism>
<dbReference type="Proteomes" id="UP000887540">
    <property type="component" value="Unplaced"/>
</dbReference>
<keyword evidence="1" id="KW-0472">Membrane</keyword>
<proteinExistence type="predicted"/>
<dbReference type="PANTHER" id="PTHR21523:SF37">
    <property type="entry name" value="MLT-TEN (MLT-10) RELATED"/>
    <property type="match status" value="1"/>
</dbReference>
<dbReference type="InterPro" id="IPR006954">
    <property type="entry name" value="Mlt-10-like"/>
</dbReference>
<name>A0A914D8U4_9BILA</name>
<dbReference type="PANTHER" id="PTHR21523">
    <property type="match status" value="1"/>
</dbReference>
<dbReference type="Pfam" id="PF04870">
    <property type="entry name" value="Moulting_cycle"/>
    <property type="match status" value="1"/>
</dbReference>
<reference evidence="3" key="1">
    <citation type="submission" date="2022-11" db="UniProtKB">
        <authorList>
            <consortium name="WormBaseParasite"/>
        </authorList>
    </citation>
    <scope>IDENTIFICATION</scope>
</reference>
<dbReference type="WBParaSite" id="ACRNAN_scaffold1995.g15561.t1">
    <property type="protein sequence ID" value="ACRNAN_scaffold1995.g15561.t1"/>
    <property type="gene ID" value="ACRNAN_scaffold1995.g15561"/>
</dbReference>
<evidence type="ECO:0000256" key="1">
    <source>
        <dbReference type="SAM" id="Phobius"/>
    </source>
</evidence>
<evidence type="ECO:0000313" key="3">
    <source>
        <dbReference type="WBParaSite" id="ACRNAN_scaffold1995.g15561.t1"/>
    </source>
</evidence>
<feature type="transmembrane region" description="Helical" evidence="1">
    <location>
        <begin position="369"/>
        <end position="393"/>
    </location>
</feature>
<keyword evidence="2" id="KW-1185">Reference proteome</keyword>
<feature type="transmembrane region" description="Helical" evidence="1">
    <location>
        <begin position="431"/>
        <end position="450"/>
    </location>
</feature>
<dbReference type="AlphaFoldDB" id="A0A914D8U4"/>
<accession>A0A914D8U4</accession>
<evidence type="ECO:0000313" key="2">
    <source>
        <dbReference type="Proteomes" id="UP000887540"/>
    </source>
</evidence>
<keyword evidence="1" id="KW-1133">Transmembrane helix</keyword>
<protein>
    <submittedName>
        <fullName evidence="3">Uncharacterized protein</fullName>
    </submittedName>
</protein>
<feature type="transmembrane region" description="Helical" evidence="1">
    <location>
        <begin position="405"/>
        <end position="425"/>
    </location>
</feature>
<sequence length="492" mass="55616">MTPLGAVAKLLRRTLLATQNKSDVHSWQESVEKMRNLVKLYKELDKPRMKTNRGGSIEQLEGSMEKHVFRDSYHAENKNLYKYSDDDLSIEAMEGYKKTLNGPMQSIVKFLRDGIHLAYSLTGRNVSDFDKKNVKAFSPRFLSVVPEEEDTNSQVGFLSPSLFSIHSNGEGIERLMSLPNLIKGFSRRDQQEWLNLVFDAAGVHDRIDQILKDPLKTNQRGSFFGQERNNLFKESKFTSSTQQKPSYFTKENVTQIFGPGSNEEKKISTWEKLIKSYSKKQLAELKSTGYTILTKEQRYLIYGPESPFNNTIALNRLSKLNTSEIEENIISDIQHISSARSFKLRLKDIILSPSVFAPSINAYPALNTLIALSPIVFSPIIQTPIVVGAVILSPLFFSPVILSPVVVNALIFVPAVASPFILTPMVLSPEIFVPGVFPFYFITFSLKSYYGSSWCRFAIDFESIRSFAINYVASSFICANFESVCIISKYSK</sequence>